<gene>
    <name evidence="2" type="ordered locus">SSIL_0878</name>
</gene>
<name>F2F1G3_SOLSS</name>
<keyword evidence="1" id="KW-0812">Transmembrane</keyword>
<keyword evidence="1" id="KW-1133">Transmembrane helix</keyword>
<reference evidence="2 3" key="2">
    <citation type="journal article" date="2012" name="J. Biosci. Bioeng.">
        <title>Complete genome sequence and characterization of the N-acylhomoserine lactone-degrading gene of the potato leaf-associated Solibacillus silvestris.</title>
        <authorList>
            <person name="Morohoshi T."/>
            <person name="Tominaga Y."/>
            <person name="Someya N."/>
            <person name="Ikeda T."/>
        </authorList>
    </citation>
    <scope>NUCLEOTIDE SEQUENCE [LARGE SCALE GENOMIC DNA]</scope>
    <source>
        <strain evidence="2 3">StLB046</strain>
    </source>
</reference>
<dbReference type="KEGG" id="siv:SSIL_0878"/>
<sequence length="67" mass="8242">MKKINIFIILNVIFFIFLLATFYWQYEQLFVTRIILTIFALIYLLFEIKKEYILKNKLYSLFLVPLV</sequence>
<dbReference type="AlphaFoldDB" id="F2F1G3"/>
<feature type="transmembrane region" description="Helical" evidence="1">
    <location>
        <begin position="30"/>
        <end position="48"/>
    </location>
</feature>
<dbReference type="EMBL" id="AP012157">
    <property type="protein sequence ID" value="BAK15301.1"/>
    <property type="molecule type" value="Genomic_DNA"/>
</dbReference>
<keyword evidence="1" id="KW-0472">Membrane</keyword>
<proteinExistence type="predicted"/>
<dbReference type="HOGENOM" id="CLU_2810151_0_0_9"/>
<dbReference type="PATRIC" id="fig|1002809.3.peg.886"/>
<protein>
    <submittedName>
        <fullName evidence="2">Uncharacterized protein</fullName>
    </submittedName>
</protein>
<feature type="transmembrane region" description="Helical" evidence="1">
    <location>
        <begin position="7"/>
        <end position="24"/>
    </location>
</feature>
<dbReference type="Proteomes" id="UP000006691">
    <property type="component" value="Chromosome"/>
</dbReference>
<evidence type="ECO:0000313" key="3">
    <source>
        <dbReference type="Proteomes" id="UP000006691"/>
    </source>
</evidence>
<reference evidence="3" key="1">
    <citation type="submission" date="2011-04" db="EMBL/GenBank/DDBJ databases">
        <title>Genome sequence of Solibacillus silvestris StLB046.</title>
        <authorList>
            <person name="Morohoshi T."/>
            <person name="Someya N."/>
            <person name="Ikeda T."/>
        </authorList>
    </citation>
    <scope>NUCLEOTIDE SEQUENCE [LARGE SCALE GENOMIC DNA]</scope>
    <source>
        <strain evidence="3">StLB046</strain>
    </source>
</reference>
<evidence type="ECO:0000256" key="1">
    <source>
        <dbReference type="SAM" id="Phobius"/>
    </source>
</evidence>
<evidence type="ECO:0000313" key="2">
    <source>
        <dbReference type="EMBL" id="BAK15301.1"/>
    </source>
</evidence>
<accession>F2F1G3</accession>
<organism evidence="2 3">
    <name type="scientific">Solibacillus silvestris (strain StLB046)</name>
    <name type="common">Bacillus silvestris</name>
    <dbReference type="NCBI Taxonomy" id="1002809"/>
    <lineage>
        <taxon>Bacteria</taxon>
        <taxon>Bacillati</taxon>
        <taxon>Bacillota</taxon>
        <taxon>Bacilli</taxon>
        <taxon>Bacillales</taxon>
        <taxon>Caryophanaceae</taxon>
        <taxon>Solibacillus</taxon>
    </lineage>
</organism>
<dbReference type="eggNOG" id="ENOG5033M7U">
    <property type="taxonomic scope" value="Bacteria"/>
</dbReference>
<keyword evidence="3" id="KW-1185">Reference proteome</keyword>